<dbReference type="Proteomes" id="UP000653674">
    <property type="component" value="Unassembled WGS sequence"/>
</dbReference>
<evidence type="ECO:0000256" key="1">
    <source>
        <dbReference type="SAM" id="Phobius"/>
    </source>
</evidence>
<dbReference type="EMBL" id="BONU01000001">
    <property type="protein sequence ID" value="GIG71635.1"/>
    <property type="molecule type" value="Genomic_DNA"/>
</dbReference>
<reference evidence="2" key="1">
    <citation type="submission" date="2021-01" db="EMBL/GenBank/DDBJ databases">
        <title>Whole genome shotgun sequence of Planosporangium flavigriseum NBRC 105377.</title>
        <authorList>
            <person name="Komaki H."/>
            <person name="Tamura T."/>
        </authorList>
    </citation>
    <scope>NUCLEOTIDE SEQUENCE</scope>
    <source>
        <strain evidence="2">NBRC 105377</strain>
    </source>
</reference>
<accession>A0A8J3LR45</accession>
<dbReference type="AlphaFoldDB" id="A0A8J3LR45"/>
<feature type="transmembrane region" description="Helical" evidence="1">
    <location>
        <begin position="249"/>
        <end position="270"/>
    </location>
</feature>
<feature type="transmembrane region" description="Helical" evidence="1">
    <location>
        <begin position="159"/>
        <end position="184"/>
    </location>
</feature>
<dbReference type="PANTHER" id="PTHR30188:SF4">
    <property type="entry name" value="PROTEIN TRIGALACTOSYLDIACYLGLYCEROL 1, CHLOROPLASTIC"/>
    <property type="match status" value="1"/>
</dbReference>
<dbReference type="RefSeq" id="WP_168076068.1">
    <property type="nucleotide sequence ID" value="NZ_BAAAQJ010000022.1"/>
</dbReference>
<feature type="transmembrane region" description="Helical" evidence="1">
    <location>
        <begin position="58"/>
        <end position="83"/>
    </location>
</feature>
<feature type="transmembrane region" description="Helical" evidence="1">
    <location>
        <begin position="113"/>
        <end position="133"/>
    </location>
</feature>
<protein>
    <submittedName>
        <fullName evidence="2">ABC transporter permease</fullName>
    </submittedName>
</protein>
<dbReference type="GO" id="GO:0005548">
    <property type="term" value="F:phospholipid transporter activity"/>
    <property type="evidence" value="ECO:0007669"/>
    <property type="project" value="TreeGrafter"/>
</dbReference>
<evidence type="ECO:0000313" key="2">
    <source>
        <dbReference type="EMBL" id="GIG71635.1"/>
    </source>
</evidence>
<sequence>MSVGPPANPEVARKHRGGPVVGYATEGLRIYGNFFAFCLDALRGLFRRPFQVREFIQQAWFISSVSILPAALVSIPFGAVIALQLGSLTRQIGAQSFTGAASVIAIVREAGPIVTALIVAGAAGSAICADLGARKIREELDAMEVLGIDPIHRLVAPRVVASMLIAVLLNGLVNVVGVAGGYTFNVMMQGGTPGAYLASFQALGQLPDLIAGEVKALLFGAIAAIVASYKGMTAKGGPKGVGDAVNQSVVITFMLLFAVNFVVTAIYFQVVPQKGS</sequence>
<dbReference type="GO" id="GO:0043190">
    <property type="term" value="C:ATP-binding cassette (ABC) transporter complex"/>
    <property type="evidence" value="ECO:0007669"/>
    <property type="project" value="InterPro"/>
</dbReference>
<evidence type="ECO:0000313" key="3">
    <source>
        <dbReference type="Proteomes" id="UP000653674"/>
    </source>
</evidence>
<keyword evidence="3" id="KW-1185">Reference proteome</keyword>
<keyword evidence="1" id="KW-0812">Transmembrane</keyword>
<dbReference type="InterPro" id="IPR030802">
    <property type="entry name" value="Permease_MalE"/>
</dbReference>
<comment type="caution">
    <text evidence="2">The sequence shown here is derived from an EMBL/GenBank/DDBJ whole genome shotgun (WGS) entry which is preliminary data.</text>
</comment>
<organism evidence="2 3">
    <name type="scientific">Planosporangium flavigriseum</name>
    <dbReference type="NCBI Taxonomy" id="373681"/>
    <lineage>
        <taxon>Bacteria</taxon>
        <taxon>Bacillati</taxon>
        <taxon>Actinomycetota</taxon>
        <taxon>Actinomycetes</taxon>
        <taxon>Micromonosporales</taxon>
        <taxon>Micromonosporaceae</taxon>
        <taxon>Planosporangium</taxon>
    </lineage>
</organism>
<name>A0A8J3LR45_9ACTN</name>
<feature type="transmembrane region" description="Helical" evidence="1">
    <location>
        <begin position="28"/>
        <end position="46"/>
    </location>
</feature>
<dbReference type="PANTHER" id="PTHR30188">
    <property type="entry name" value="ABC TRANSPORTER PERMEASE PROTEIN-RELATED"/>
    <property type="match status" value="1"/>
</dbReference>
<keyword evidence="1" id="KW-0472">Membrane</keyword>
<gene>
    <name evidence="2" type="ORF">Pfl04_00390</name>
</gene>
<dbReference type="Pfam" id="PF02405">
    <property type="entry name" value="MlaE"/>
    <property type="match status" value="1"/>
</dbReference>
<keyword evidence="1" id="KW-1133">Transmembrane helix</keyword>
<feature type="transmembrane region" description="Helical" evidence="1">
    <location>
        <begin position="209"/>
        <end position="229"/>
    </location>
</feature>
<proteinExistence type="predicted"/>